<name>G6Y4T7_9HYPH</name>
<gene>
    <name evidence="2" type="ORF">MEA186_04731</name>
</gene>
<evidence type="ECO:0000313" key="2">
    <source>
        <dbReference type="EMBL" id="EHH13172.1"/>
    </source>
</evidence>
<feature type="transmembrane region" description="Helical" evidence="1">
    <location>
        <begin position="20"/>
        <end position="38"/>
    </location>
</feature>
<dbReference type="EMBL" id="AGSN01000054">
    <property type="protein sequence ID" value="EHH13172.1"/>
    <property type="molecule type" value="Genomic_DNA"/>
</dbReference>
<keyword evidence="3" id="KW-1185">Reference proteome</keyword>
<dbReference type="AlphaFoldDB" id="G6Y4T7"/>
<keyword evidence="1" id="KW-0472">Membrane</keyword>
<protein>
    <recommendedName>
        <fullName evidence="4">Transmembrane protein</fullName>
    </recommendedName>
</protein>
<dbReference type="STRING" id="1082933.A6B35_28795"/>
<dbReference type="PROSITE" id="PS51257">
    <property type="entry name" value="PROKAR_LIPOPROTEIN"/>
    <property type="match status" value="1"/>
</dbReference>
<dbReference type="Proteomes" id="UP000002949">
    <property type="component" value="Unassembled WGS sequence"/>
</dbReference>
<keyword evidence="1" id="KW-0812">Transmembrane</keyword>
<accession>G6Y4T7</accession>
<evidence type="ECO:0000313" key="3">
    <source>
        <dbReference type="Proteomes" id="UP000002949"/>
    </source>
</evidence>
<dbReference type="KEGG" id="mamo:A6B35_28795"/>
<evidence type="ECO:0000256" key="1">
    <source>
        <dbReference type="SAM" id="Phobius"/>
    </source>
</evidence>
<reference evidence="2 3" key="1">
    <citation type="journal article" date="2012" name="J. Bacteriol.">
        <title>Draft Genome Sequence of Plant Growth-Promoting Rhizobium Mesorhizobium amorphae, Isolated from Zinc-Lead Mine Tailings.</title>
        <authorList>
            <person name="Hao X."/>
            <person name="Lin Y."/>
            <person name="Johnstone L."/>
            <person name="Baltrus D.A."/>
            <person name="Miller S.J."/>
            <person name="Wei G."/>
            <person name="Rensing C."/>
        </authorList>
    </citation>
    <scope>NUCLEOTIDE SEQUENCE [LARGE SCALE GENOMIC DNA]</scope>
    <source>
        <strain evidence="2 3">CCNWGS0123</strain>
    </source>
</reference>
<dbReference type="PATRIC" id="fig|1082933.3.peg.877"/>
<evidence type="ECO:0008006" key="4">
    <source>
        <dbReference type="Google" id="ProtNLM"/>
    </source>
</evidence>
<proteinExistence type="predicted"/>
<keyword evidence="1" id="KW-1133">Transmembrane helix</keyword>
<sequence>MAKVRHSLAWITLRENLRGILTILVVGACALAIGIPIARQSSPIVNVERLTGTVVNVLNAPASPEVAIGSGFRYLYGIRLDENDRLVFVYDDTASPRAIGSKVSIERQHRRNDTETYSLLRK</sequence>
<dbReference type="RefSeq" id="WP_006200383.1">
    <property type="nucleotide sequence ID" value="NZ_AGSN01000054.1"/>
</dbReference>
<dbReference type="OrthoDB" id="8082143at2"/>
<organism evidence="2 3">
    <name type="scientific">Mesorhizobium amorphae CCNWGS0123</name>
    <dbReference type="NCBI Taxonomy" id="1082933"/>
    <lineage>
        <taxon>Bacteria</taxon>
        <taxon>Pseudomonadati</taxon>
        <taxon>Pseudomonadota</taxon>
        <taxon>Alphaproteobacteria</taxon>
        <taxon>Hyphomicrobiales</taxon>
        <taxon>Phyllobacteriaceae</taxon>
        <taxon>Mesorhizobium</taxon>
    </lineage>
</organism>